<keyword evidence="2" id="KW-0813">Transport</keyword>
<dbReference type="PANTHER" id="PTHR30085:SF6">
    <property type="entry name" value="ABC TRANSPORTER GLUTAMINE-BINDING PROTEIN GLNH"/>
    <property type="match status" value="1"/>
</dbReference>
<dbReference type="STRING" id="1050202.GCA_000384035_00926"/>
<dbReference type="PANTHER" id="PTHR30085">
    <property type="entry name" value="AMINO ACID ABC TRANSPORTER PERMEASE"/>
    <property type="match status" value="1"/>
</dbReference>
<feature type="signal peptide" evidence="4">
    <location>
        <begin position="1"/>
        <end position="20"/>
    </location>
</feature>
<dbReference type="GO" id="GO:0005576">
    <property type="term" value="C:extracellular region"/>
    <property type="evidence" value="ECO:0007669"/>
    <property type="project" value="TreeGrafter"/>
</dbReference>
<dbReference type="Pfam" id="PF00497">
    <property type="entry name" value="SBP_bac_3"/>
    <property type="match status" value="1"/>
</dbReference>
<evidence type="ECO:0000313" key="6">
    <source>
        <dbReference type="EMBL" id="PRW65027.1"/>
    </source>
</evidence>
<reference evidence="6 7" key="1">
    <citation type="submission" date="2018-03" db="EMBL/GenBank/DDBJ databases">
        <title>Actinopolyspora mortivallis from Sahara, screening for active biomolecules.</title>
        <authorList>
            <person name="Selama O."/>
            <person name="Wellington E.M.H."/>
            <person name="Hacene H."/>
        </authorList>
    </citation>
    <scope>NUCLEOTIDE SEQUENCE [LARGE SCALE GENOMIC DNA]</scope>
    <source>
        <strain evidence="6 7">M5A</strain>
    </source>
</reference>
<dbReference type="EMBL" id="PVSR01000001">
    <property type="protein sequence ID" value="PRW65027.1"/>
    <property type="molecule type" value="Genomic_DNA"/>
</dbReference>
<evidence type="ECO:0000256" key="3">
    <source>
        <dbReference type="ARBA" id="ARBA00022729"/>
    </source>
</evidence>
<proteinExistence type="inferred from homology"/>
<dbReference type="CDD" id="cd13690">
    <property type="entry name" value="PBP2_GluB"/>
    <property type="match status" value="1"/>
</dbReference>
<dbReference type="SMART" id="SM00062">
    <property type="entry name" value="PBPb"/>
    <property type="match status" value="1"/>
</dbReference>
<evidence type="ECO:0000259" key="5">
    <source>
        <dbReference type="SMART" id="SM00062"/>
    </source>
</evidence>
<evidence type="ECO:0000256" key="2">
    <source>
        <dbReference type="ARBA" id="ARBA00022448"/>
    </source>
</evidence>
<dbReference type="RefSeq" id="WP_106111906.1">
    <property type="nucleotide sequence ID" value="NZ_PVSR01000001.1"/>
</dbReference>
<protein>
    <submittedName>
        <fullName evidence="6">ABC transporter substrate-binding protein</fullName>
    </submittedName>
</protein>
<gene>
    <name evidence="6" type="ORF">CEP50_00350</name>
</gene>
<name>A0A2T0H111_ACTMO</name>
<keyword evidence="3 4" id="KW-0732">Signal</keyword>
<feature type="domain" description="Solute-binding protein family 3/N-terminal" evidence="5">
    <location>
        <begin position="59"/>
        <end position="284"/>
    </location>
</feature>
<dbReference type="Gene3D" id="3.40.190.10">
    <property type="entry name" value="Periplasmic binding protein-like II"/>
    <property type="match status" value="2"/>
</dbReference>
<evidence type="ECO:0000256" key="4">
    <source>
        <dbReference type="SAM" id="SignalP"/>
    </source>
</evidence>
<dbReference type="GO" id="GO:0030288">
    <property type="term" value="C:outer membrane-bounded periplasmic space"/>
    <property type="evidence" value="ECO:0007669"/>
    <property type="project" value="TreeGrafter"/>
</dbReference>
<dbReference type="InterPro" id="IPR001638">
    <property type="entry name" value="Solute-binding_3/MltF_N"/>
</dbReference>
<keyword evidence="7" id="KW-1185">Reference proteome</keyword>
<evidence type="ECO:0000256" key="1">
    <source>
        <dbReference type="ARBA" id="ARBA00010333"/>
    </source>
</evidence>
<dbReference type="PROSITE" id="PS51257">
    <property type="entry name" value="PROKAR_LIPOPROTEIN"/>
    <property type="match status" value="1"/>
</dbReference>
<organism evidence="6 7">
    <name type="scientific">Actinopolyspora mortivallis</name>
    <dbReference type="NCBI Taxonomy" id="33906"/>
    <lineage>
        <taxon>Bacteria</taxon>
        <taxon>Bacillati</taxon>
        <taxon>Actinomycetota</taxon>
        <taxon>Actinomycetes</taxon>
        <taxon>Actinopolysporales</taxon>
        <taxon>Actinopolysporaceae</taxon>
        <taxon>Actinopolyspora</taxon>
    </lineage>
</organism>
<dbReference type="InterPro" id="IPR051455">
    <property type="entry name" value="Bact_solute-bind_prot3"/>
</dbReference>
<sequence>MRTGKTTVAALAAVTGLLLTACGGGGGSTEDSKEFTAPVAENPSFEEGTTMAHLAEQGTITVGTKYDQPLFALKGLDGEMRGFDVAIAEIIAGRLGIPADRINWQETPSKDREKYIRDDTVDMVVATYTINDKRDERVDFAGPYYRAGQDLMVRADNESITGPESLRDSDAEVCSAHGSTPSERIREYVDNSRVVLFDSYSKCADALSNGQVQAVTTDDAILMGLVSESDNEFKVVGETFSEEPYGVGIPEGDVDFCEFVNKSLRIAAEEGTYQEAWNATAGRVSDRTPELPELRSCS</sequence>
<dbReference type="AlphaFoldDB" id="A0A2T0H111"/>
<comment type="caution">
    <text evidence="6">The sequence shown here is derived from an EMBL/GenBank/DDBJ whole genome shotgun (WGS) entry which is preliminary data.</text>
</comment>
<accession>A0A2T0H111</accession>
<evidence type="ECO:0000313" key="7">
    <source>
        <dbReference type="Proteomes" id="UP000239352"/>
    </source>
</evidence>
<comment type="similarity">
    <text evidence="1">Belongs to the bacterial solute-binding protein 3 family.</text>
</comment>
<dbReference type="Proteomes" id="UP000239352">
    <property type="component" value="Unassembled WGS sequence"/>
</dbReference>
<feature type="chain" id="PRO_5039391765" evidence="4">
    <location>
        <begin position="21"/>
        <end position="298"/>
    </location>
</feature>
<dbReference type="GO" id="GO:0006865">
    <property type="term" value="P:amino acid transport"/>
    <property type="evidence" value="ECO:0007669"/>
    <property type="project" value="TreeGrafter"/>
</dbReference>
<dbReference type="SUPFAM" id="SSF53850">
    <property type="entry name" value="Periplasmic binding protein-like II"/>
    <property type="match status" value="1"/>
</dbReference>
<dbReference type="InParanoid" id="A0A2T0H111"/>